<evidence type="ECO:0000259" key="7">
    <source>
        <dbReference type="SMART" id="SM00014"/>
    </source>
</evidence>
<evidence type="ECO:0000256" key="1">
    <source>
        <dbReference type="ARBA" id="ARBA00004141"/>
    </source>
</evidence>
<dbReference type="AlphaFoldDB" id="M7TVR4"/>
<protein>
    <submittedName>
        <fullName evidence="8">Putative pap2 superfamily protein</fullName>
    </submittedName>
</protein>
<keyword evidence="3 6" id="KW-0812">Transmembrane</keyword>
<feature type="transmembrane region" description="Helical" evidence="6">
    <location>
        <begin position="179"/>
        <end position="196"/>
    </location>
</feature>
<accession>M7TVR4</accession>
<dbReference type="GO" id="GO:0042802">
    <property type="term" value="F:identical protein binding"/>
    <property type="evidence" value="ECO:0007669"/>
    <property type="project" value="EnsemblFungi"/>
</dbReference>
<feature type="domain" description="Phosphatidic acid phosphatase type 2/haloperoxidase" evidence="7">
    <location>
        <begin position="110"/>
        <end position="251"/>
    </location>
</feature>
<dbReference type="eggNOG" id="KOG3030">
    <property type="taxonomic scope" value="Eukaryota"/>
</dbReference>
<gene>
    <name evidence="8" type="ORF">UCREL1_2215</name>
</gene>
<dbReference type="InterPro" id="IPR036938">
    <property type="entry name" value="PAP2/HPO_sf"/>
</dbReference>
<dbReference type="GO" id="GO:0008195">
    <property type="term" value="F:phosphatidate phosphatase activity"/>
    <property type="evidence" value="ECO:0007669"/>
    <property type="project" value="EnsemblFungi"/>
</dbReference>
<evidence type="ECO:0000313" key="9">
    <source>
        <dbReference type="Proteomes" id="UP000012174"/>
    </source>
</evidence>
<reference evidence="9" key="1">
    <citation type="journal article" date="2013" name="Genome Announc.">
        <title>Draft genome sequence of the grapevine dieback fungus Eutypa lata UCR-EL1.</title>
        <authorList>
            <person name="Blanco-Ulate B."/>
            <person name="Rolshausen P.E."/>
            <person name="Cantu D."/>
        </authorList>
    </citation>
    <scope>NUCLEOTIDE SEQUENCE [LARGE SCALE GENOMIC DNA]</scope>
    <source>
        <strain evidence="9">UCR-EL1</strain>
    </source>
</reference>
<feature type="transmembrane region" description="Helical" evidence="6">
    <location>
        <begin position="233"/>
        <end position="251"/>
    </location>
</feature>
<dbReference type="STRING" id="1287681.M7TVR4"/>
<evidence type="ECO:0000256" key="2">
    <source>
        <dbReference type="ARBA" id="ARBA00008816"/>
    </source>
</evidence>
<dbReference type="GO" id="GO:0006644">
    <property type="term" value="P:phospholipid metabolic process"/>
    <property type="evidence" value="ECO:0007669"/>
    <property type="project" value="EnsemblFungi"/>
</dbReference>
<evidence type="ECO:0000313" key="8">
    <source>
        <dbReference type="EMBL" id="EMR70745.1"/>
    </source>
</evidence>
<dbReference type="GO" id="GO:0045121">
    <property type="term" value="C:membrane raft"/>
    <property type="evidence" value="ECO:0007669"/>
    <property type="project" value="EnsemblFungi"/>
</dbReference>
<dbReference type="GO" id="GO:0000810">
    <property type="term" value="F:diacylglycerol diphosphate phosphatase activity"/>
    <property type="evidence" value="ECO:0007669"/>
    <property type="project" value="EnsemblFungi"/>
</dbReference>
<evidence type="ECO:0000256" key="4">
    <source>
        <dbReference type="ARBA" id="ARBA00022989"/>
    </source>
</evidence>
<dbReference type="Proteomes" id="UP000012174">
    <property type="component" value="Unassembled WGS sequence"/>
</dbReference>
<evidence type="ECO:0000256" key="5">
    <source>
        <dbReference type="ARBA" id="ARBA00023136"/>
    </source>
</evidence>
<dbReference type="Gene3D" id="1.20.144.10">
    <property type="entry name" value="Phosphatidic acid phosphatase type 2/haloperoxidase"/>
    <property type="match status" value="1"/>
</dbReference>
<dbReference type="CDD" id="cd03390">
    <property type="entry name" value="PAP2_containing_1_like"/>
    <property type="match status" value="1"/>
</dbReference>
<dbReference type="HOGENOM" id="CLU_021458_6_1_1"/>
<comment type="subcellular location">
    <subcellularLocation>
        <location evidence="1">Membrane</location>
        <topology evidence="1">Multi-pass membrane protein</topology>
    </subcellularLocation>
</comment>
<keyword evidence="5 6" id="KW-0472">Membrane</keyword>
<dbReference type="InterPro" id="IPR000326">
    <property type="entry name" value="PAP2/HPO"/>
</dbReference>
<name>M7TVR4_EUTLA</name>
<dbReference type="KEGG" id="ela:UCREL1_2215"/>
<feature type="transmembrane region" description="Helical" evidence="6">
    <location>
        <begin position="73"/>
        <end position="95"/>
    </location>
</feature>
<feature type="transmembrane region" description="Helical" evidence="6">
    <location>
        <begin position="30"/>
        <end position="47"/>
    </location>
</feature>
<evidence type="ECO:0000256" key="6">
    <source>
        <dbReference type="SAM" id="Phobius"/>
    </source>
</evidence>
<dbReference type="OMA" id="WFSYRRY"/>
<dbReference type="OrthoDB" id="10030083at2759"/>
<dbReference type="InterPro" id="IPR043216">
    <property type="entry name" value="PAP-like"/>
</dbReference>
<dbReference type="EMBL" id="KB705791">
    <property type="protein sequence ID" value="EMR70745.1"/>
    <property type="molecule type" value="Genomic_DNA"/>
</dbReference>
<dbReference type="PANTHER" id="PTHR10165">
    <property type="entry name" value="LIPID PHOSPHATE PHOSPHATASE"/>
    <property type="match status" value="1"/>
</dbReference>
<feature type="transmembrane region" description="Helical" evidence="6">
    <location>
        <begin position="208"/>
        <end position="227"/>
    </location>
</feature>
<dbReference type="GO" id="GO:0000329">
    <property type="term" value="C:fungal-type vacuole membrane"/>
    <property type="evidence" value="ECO:0007669"/>
    <property type="project" value="EnsemblFungi"/>
</dbReference>
<feature type="transmembrane region" description="Helical" evidence="6">
    <location>
        <begin position="107"/>
        <end position="126"/>
    </location>
</feature>
<dbReference type="SMART" id="SM00014">
    <property type="entry name" value="acidPPc"/>
    <property type="match status" value="1"/>
</dbReference>
<proteinExistence type="inferred from homology"/>
<dbReference type="PANTHER" id="PTHR10165:SF35">
    <property type="entry name" value="RE23632P"/>
    <property type="match status" value="1"/>
</dbReference>
<dbReference type="SUPFAM" id="SSF48317">
    <property type="entry name" value="Acid phosphatase/Vanadium-dependent haloperoxidase"/>
    <property type="match status" value="1"/>
</dbReference>
<evidence type="ECO:0000256" key="3">
    <source>
        <dbReference type="ARBA" id="ARBA00022692"/>
    </source>
</evidence>
<keyword evidence="4 6" id="KW-1133">Transmembrane helix</keyword>
<comment type="similarity">
    <text evidence="2">Belongs to the PA-phosphatase related phosphoesterase family.</text>
</comment>
<dbReference type="FunFam" id="1.20.144.10:FF:000017">
    <property type="entry name" value="Diacylglycerol pyrophosphate phosphatase 1"/>
    <property type="match status" value="1"/>
</dbReference>
<organism evidence="8 9">
    <name type="scientific">Eutypa lata (strain UCR-EL1)</name>
    <name type="common">Grapevine dieback disease fungus</name>
    <name type="synonym">Eutypa armeniacae</name>
    <dbReference type="NCBI Taxonomy" id="1287681"/>
    <lineage>
        <taxon>Eukaryota</taxon>
        <taxon>Fungi</taxon>
        <taxon>Dikarya</taxon>
        <taxon>Ascomycota</taxon>
        <taxon>Pezizomycotina</taxon>
        <taxon>Sordariomycetes</taxon>
        <taxon>Xylariomycetidae</taxon>
        <taxon>Xylariales</taxon>
        <taxon>Diatrypaceae</taxon>
        <taxon>Eutypa</taxon>
    </lineage>
</organism>
<keyword evidence="9" id="KW-1185">Reference proteome</keyword>
<dbReference type="GO" id="GO:0046839">
    <property type="term" value="P:phospholipid dephosphorylation"/>
    <property type="evidence" value="ECO:0007669"/>
    <property type="project" value="TreeGrafter"/>
</dbReference>
<dbReference type="Pfam" id="PF01569">
    <property type="entry name" value="PAP2"/>
    <property type="match status" value="1"/>
</dbReference>
<sequence>MAPRDHDDNKAGGVIGAIARFWTHSYAPDYLGFAGLLTAYLLIQFLVEPFHRMFYINDLRIAFPHAEIERVPVWLNFVYALFAPLGVLLAWNTVVARARSSFHKQHSTILGLAISLILASFLTDIVKNTVGRPRPDLVARCKPGPGAPRDVLVTIDVCTETDHHTLHDGWRSFPSGHSSFSFAGLGYLALFLAGQLRIFRDRRDLGRALVCIAPLVGAAMIAISRCQDYRHDVYDVCVGSALGLTVAWFSYRRYWPRLSHRDCDEPYPTPGTEGYRERDDGGWRRVRDEEEGPILGRNAGYEHEYEMGVYPVRTN</sequence>